<evidence type="ECO:0000259" key="6">
    <source>
        <dbReference type="Pfam" id="PF05199"/>
    </source>
</evidence>
<evidence type="ECO:0000256" key="1">
    <source>
        <dbReference type="ARBA" id="ARBA00001974"/>
    </source>
</evidence>
<keyword evidence="5" id="KW-0560">Oxidoreductase</keyword>
<dbReference type="SUPFAM" id="SSF51905">
    <property type="entry name" value="FAD/NAD(P)-binding domain"/>
    <property type="match status" value="1"/>
</dbReference>
<gene>
    <name evidence="7" type="ORF">SAMN06296065_11441</name>
</gene>
<dbReference type="RefSeq" id="WP_283406974.1">
    <property type="nucleotide sequence ID" value="NZ_FXUI01000014.1"/>
</dbReference>
<dbReference type="EMBL" id="FXUI01000014">
    <property type="protein sequence ID" value="SMP80456.1"/>
    <property type="molecule type" value="Genomic_DNA"/>
</dbReference>
<protein>
    <submittedName>
        <fullName evidence="7">Choline dehydrogenase</fullName>
    </submittedName>
</protein>
<keyword evidence="3" id="KW-0285">Flavoprotein</keyword>
<keyword evidence="8" id="KW-1185">Reference proteome</keyword>
<accession>A0ABY1QX59</accession>
<keyword evidence="4" id="KW-0274">FAD</keyword>
<evidence type="ECO:0000256" key="5">
    <source>
        <dbReference type="ARBA" id="ARBA00023002"/>
    </source>
</evidence>
<dbReference type="InterPro" id="IPR036188">
    <property type="entry name" value="FAD/NAD-bd_sf"/>
</dbReference>
<dbReference type="InterPro" id="IPR051473">
    <property type="entry name" value="P2Ox-like"/>
</dbReference>
<reference evidence="7 8" key="1">
    <citation type="submission" date="2017-05" db="EMBL/GenBank/DDBJ databases">
        <authorList>
            <person name="Varghese N."/>
            <person name="Submissions S."/>
        </authorList>
    </citation>
    <scope>NUCLEOTIDE SEQUENCE [LARGE SCALE GENOMIC DNA]</scope>
    <source>
        <strain evidence="7 8">SM16</strain>
    </source>
</reference>
<evidence type="ECO:0000313" key="7">
    <source>
        <dbReference type="EMBL" id="SMP80456.1"/>
    </source>
</evidence>
<organism evidence="7 8">
    <name type="scientific">Novosphingobium panipatense</name>
    <dbReference type="NCBI Taxonomy" id="428991"/>
    <lineage>
        <taxon>Bacteria</taxon>
        <taxon>Pseudomonadati</taxon>
        <taxon>Pseudomonadota</taxon>
        <taxon>Alphaproteobacteria</taxon>
        <taxon>Sphingomonadales</taxon>
        <taxon>Sphingomonadaceae</taxon>
        <taxon>Novosphingobium</taxon>
    </lineage>
</organism>
<evidence type="ECO:0000256" key="2">
    <source>
        <dbReference type="ARBA" id="ARBA00010790"/>
    </source>
</evidence>
<name>A0ABY1QX59_9SPHN</name>
<sequence length="571" mass="62996">MITDLRIADTPHGGLHYDVCLIGAGAAGISIAQALAGSRLSIGVLESGGSAFEPDTQSLYEGQVGGHPMTMDTGRCRILGGSTSEWTGRCGKLDRIDFARRNWVPHSGWPIRHADLAHYYRAAEMVCGFATPWVDDAEAARDLEIAAPDDPRLANYLWRYAPIGNRLYRHWGREYRPLLEASSNVEVLLHANVIRWHASGKTGLPQRVEAVTASTLEGRTILVRARAFVLCAGGLESTRLLLSSRDHVEGGLGTGLENAGRFFMQHPRGRIARLETDKRTGLSLQDRYGIFGARQGLQYESGLAMSEQVQRESKLLNASVIFTYEADAASGWEALKSLAYPTAAPPVGRAKALNRLVRDPGSALTNLWRRGWQHRHAAFPVRSINLVIDLEQKPDPDSRVTLSAERDRLGLRKLHVDWRINPEERRTSAHFARILAEHFSRNRTGSLVLEDWLHDTGPIGDELSGTFHHIGTLRMASNPREGVVDGNCQVHGVDNLYVSSCATFTTGGHANPTFTIVALALRLADHLRARLSEQDHPSSAPHKVKRHPGIHIADDSGTAAAICRRRRFRPM</sequence>
<evidence type="ECO:0000256" key="3">
    <source>
        <dbReference type="ARBA" id="ARBA00022630"/>
    </source>
</evidence>
<dbReference type="PANTHER" id="PTHR42784">
    <property type="entry name" value="PYRANOSE 2-OXIDASE"/>
    <property type="match status" value="1"/>
</dbReference>
<comment type="similarity">
    <text evidence="2">Belongs to the GMC oxidoreductase family.</text>
</comment>
<comment type="caution">
    <text evidence="7">The sequence shown here is derived from an EMBL/GenBank/DDBJ whole genome shotgun (WGS) entry which is preliminary data.</text>
</comment>
<feature type="domain" description="Glucose-methanol-choline oxidoreductase C-terminal" evidence="6">
    <location>
        <begin position="394"/>
        <end position="520"/>
    </location>
</feature>
<comment type="cofactor">
    <cofactor evidence="1">
        <name>FAD</name>
        <dbReference type="ChEBI" id="CHEBI:57692"/>
    </cofactor>
</comment>
<dbReference type="InterPro" id="IPR007867">
    <property type="entry name" value="GMC_OxRtase_C"/>
</dbReference>
<dbReference type="Gene3D" id="3.50.50.60">
    <property type="entry name" value="FAD/NAD(P)-binding domain"/>
    <property type="match status" value="2"/>
</dbReference>
<proteinExistence type="inferred from homology"/>
<dbReference type="PANTHER" id="PTHR42784:SF1">
    <property type="entry name" value="PYRANOSE 2-OXIDASE"/>
    <property type="match status" value="1"/>
</dbReference>
<evidence type="ECO:0000256" key="4">
    <source>
        <dbReference type="ARBA" id="ARBA00022827"/>
    </source>
</evidence>
<dbReference type="Pfam" id="PF05199">
    <property type="entry name" value="GMC_oxred_C"/>
    <property type="match status" value="1"/>
</dbReference>
<dbReference type="Proteomes" id="UP001157910">
    <property type="component" value="Unassembled WGS sequence"/>
</dbReference>
<evidence type="ECO:0000313" key="8">
    <source>
        <dbReference type="Proteomes" id="UP001157910"/>
    </source>
</evidence>